<dbReference type="Pfam" id="PF00622">
    <property type="entry name" value="SPRY"/>
    <property type="match status" value="1"/>
</dbReference>
<dbReference type="InterPro" id="IPR001870">
    <property type="entry name" value="B30.2/SPRY"/>
</dbReference>
<proteinExistence type="predicted"/>
<name>A0ABD2KNL7_HETSC</name>
<dbReference type="InterPro" id="IPR044736">
    <property type="entry name" value="Gid1/RanBPM/SPLA_SPRY"/>
</dbReference>
<dbReference type="AlphaFoldDB" id="A0ABD2KNL7"/>
<dbReference type="InterPro" id="IPR003877">
    <property type="entry name" value="SPRY_dom"/>
</dbReference>
<feature type="domain" description="B30.2/SPRY" evidence="1">
    <location>
        <begin position="1"/>
        <end position="174"/>
    </location>
</feature>
<protein>
    <recommendedName>
        <fullName evidence="1">B30.2/SPRY domain-containing protein</fullName>
    </recommendedName>
</protein>
<organism evidence="2 3">
    <name type="scientific">Heterodera schachtii</name>
    <name type="common">Sugarbeet cyst nematode worm</name>
    <name type="synonym">Tylenchus schachtii</name>
    <dbReference type="NCBI Taxonomy" id="97005"/>
    <lineage>
        <taxon>Eukaryota</taxon>
        <taxon>Metazoa</taxon>
        <taxon>Ecdysozoa</taxon>
        <taxon>Nematoda</taxon>
        <taxon>Chromadorea</taxon>
        <taxon>Rhabditida</taxon>
        <taxon>Tylenchina</taxon>
        <taxon>Tylenchomorpha</taxon>
        <taxon>Tylenchoidea</taxon>
        <taxon>Heteroderidae</taxon>
        <taxon>Heteroderinae</taxon>
        <taxon>Heterodera</taxon>
    </lineage>
</organism>
<dbReference type="SUPFAM" id="SSF49899">
    <property type="entry name" value="Concanavalin A-like lectins/glucanases"/>
    <property type="match status" value="1"/>
</dbReference>
<gene>
    <name evidence="2" type="ORF">niasHS_000161</name>
</gene>
<evidence type="ECO:0000313" key="2">
    <source>
        <dbReference type="EMBL" id="KAL3104423.1"/>
    </source>
</evidence>
<dbReference type="SMART" id="SM00449">
    <property type="entry name" value="SPRY"/>
    <property type="match status" value="1"/>
</dbReference>
<sequence>MAGAQLAVHPSHRYWLLPYPAESSPLTTGHNVYYSKRNGNEWRCAFLNCPLASKAFDGFFHFEMDVQNVKNFVRIGFTTKTQRAPEIYSYCNDGTLWVGANGPIGGAPIEKLVSGDTVGCGLNLAMRRIIFAKNGRRIGATIILDTPPTDPLFPVIALHDFGDLIKANFGPSFKFDLPIL</sequence>
<comment type="caution">
    <text evidence="2">The sequence shown here is derived from an EMBL/GenBank/DDBJ whole genome shotgun (WGS) entry which is preliminary data.</text>
</comment>
<reference evidence="2 3" key="1">
    <citation type="submission" date="2024-10" db="EMBL/GenBank/DDBJ databases">
        <authorList>
            <person name="Kim D."/>
        </authorList>
    </citation>
    <scope>NUCLEOTIDE SEQUENCE [LARGE SCALE GENOMIC DNA]</scope>
    <source>
        <strain evidence="2">Taebaek</strain>
    </source>
</reference>
<dbReference type="CDD" id="cd12885">
    <property type="entry name" value="SPRY_RanBP_like"/>
    <property type="match status" value="1"/>
</dbReference>
<evidence type="ECO:0000259" key="1">
    <source>
        <dbReference type="PROSITE" id="PS50188"/>
    </source>
</evidence>
<evidence type="ECO:0000313" key="3">
    <source>
        <dbReference type="Proteomes" id="UP001620645"/>
    </source>
</evidence>
<dbReference type="InterPro" id="IPR043136">
    <property type="entry name" value="B30.2/SPRY_sf"/>
</dbReference>
<accession>A0ABD2KNL7</accession>
<keyword evidence="3" id="KW-1185">Reference proteome</keyword>
<dbReference type="InterPro" id="IPR013320">
    <property type="entry name" value="ConA-like_dom_sf"/>
</dbReference>
<dbReference type="EMBL" id="JBICCN010000002">
    <property type="protein sequence ID" value="KAL3104423.1"/>
    <property type="molecule type" value="Genomic_DNA"/>
</dbReference>
<dbReference type="Gene3D" id="2.60.120.920">
    <property type="match status" value="1"/>
</dbReference>
<dbReference type="PROSITE" id="PS50188">
    <property type="entry name" value="B302_SPRY"/>
    <property type="match status" value="1"/>
</dbReference>
<dbReference type="Proteomes" id="UP001620645">
    <property type="component" value="Unassembled WGS sequence"/>
</dbReference>